<sequence>MVSVRLAPVASAAVSLVATLLLAGCAQDAESKVAEAAAKVARATRTLGPDDVQMVSLDRTVAIEVVSDSVHVFMANSTISVPVTYVENVKYAEGRLRFDIKGFGMKMFEVGDGRDGAVFTQVDALQFVQAVVSRQNRLESAAR</sequence>
<gene>
    <name evidence="2" type="ORF">GEMMAAP_18980</name>
</gene>
<protein>
    <submittedName>
        <fullName evidence="2">Uncharacterized protein</fullName>
    </submittedName>
</protein>
<dbReference type="PROSITE" id="PS51257">
    <property type="entry name" value="PROKAR_LIPOPROTEIN"/>
    <property type="match status" value="1"/>
</dbReference>
<dbReference type="STRING" id="1379270.GEMMAAP_18980"/>
<evidence type="ECO:0000313" key="3">
    <source>
        <dbReference type="Proteomes" id="UP000076404"/>
    </source>
</evidence>
<dbReference type="CDD" id="cd13120">
    <property type="entry name" value="BF2867_like_N"/>
    <property type="match status" value="1"/>
</dbReference>
<dbReference type="Proteomes" id="UP000076404">
    <property type="component" value="Chromosome"/>
</dbReference>
<dbReference type="EMBL" id="CP011454">
    <property type="protein sequence ID" value="AMW06302.1"/>
    <property type="molecule type" value="Genomic_DNA"/>
</dbReference>
<feature type="chain" id="PRO_5007507017" evidence="1">
    <location>
        <begin position="24"/>
        <end position="143"/>
    </location>
</feature>
<reference evidence="2 3" key="2">
    <citation type="journal article" date="2016" name="Environ. Microbiol. Rep.">
        <title>Metagenomic evidence for the presence of phototrophic Gemmatimonadetes bacteria in diverse environments.</title>
        <authorList>
            <person name="Zeng Y."/>
            <person name="Baumbach J."/>
            <person name="Barbosa E.G."/>
            <person name="Azevedo V."/>
            <person name="Zhang C."/>
            <person name="Koblizek M."/>
        </authorList>
    </citation>
    <scope>NUCLEOTIDE SEQUENCE [LARGE SCALE GENOMIC DNA]</scope>
    <source>
        <strain evidence="2 3">AP64</strain>
    </source>
</reference>
<dbReference type="RefSeq" id="WP_026850995.1">
    <property type="nucleotide sequence ID" value="NZ_CP011454.1"/>
</dbReference>
<dbReference type="AlphaFoldDB" id="A0A143BP30"/>
<accession>A0A143BP30</accession>
<keyword evidence="3" id="KW-1185">Reference proteome</keyword>
<evidence type="ECO:0000313" key="2">
    <source>
        <dbReference type="EMBL" id="AMW06302.1"/>
    </source>
</evidence>
<evidence type="ECO:0000256" key="1">
    <source>
        <dbReference type="SAM" id="SignalP"/>
    </source>
</evidence>
<dbReference type="OrthoDB" id="9885508at2"/>
<dbReference type="KEGG" id="gph:GEMMAAP_18980"/>
<dbReference type="eggNOG" id="ENOG5030294">
    <property type="taxonomic scope" value="Bacteria"/>
</dbReference>
<organism evidence="2 3">
    <name type="scientific">Gemmatimonas phototrophica</name>
    <dbReference type="NCBI Taxonomy" id="1379270"/>
    <lineage>
        <taxon>Bacteria</taxon>
        <taxon>Pseudomonadati</taxon>
        <taxon>Gemmatimonadota</taxon>
        <taxon>Gemmatimonadia</taxon>
        <taxon>Gemmatimonadales</taxon>
        <taxon>Gemmatimonadaceae</taxon>
        <taxon>Gemmatimonas</taxon>
    </lineage>
</organism>
<proteinExistence type="predicted"/>
<keyword evidence="1" id="KW-0732">Signal</keyword>
<feature type="signal peptide" evidence="1">
    <location>
        <begin position="1"/>
        <end position="23"/>
    </location>
</feature>
<reference evidence="2 3" key="1">
    <citation type="journal article" date="2014" name="Proc. Natl. Acad. Sci. U.S.A.">
        <title>Functional type 2 photosynthetic reaction centers found in the rare bacterial phylum Gemmatimonadetes.</title>
        <authorList>
            <person name="Zeng Y."/>
            <person name="Feng F."/>
            <person name="Medova H."/>
            <person name="Dean J."/>
            <person name="Koblizek M."/>
        </authorList>
    </citation>
    <scope>NUCLEOTIDE SEQUENCE [LARGE SCALE GENOMIC DNA]</scope>
    <source>
        <strain evidence="2 3">AP64</strain>
    </source>
</reference>
<name>A0A143BP30_9BACT</name>